<feature type="transmembrane region" description="Helical" evidence="6">
    <location>
        <begin position="251"/>
        <end position="270"/>
    </location>
</feature>
<sequence length="468" mass="50287">MHQNTSQSSSDSLSEHLVDTDSLSIFSGSFKDVHAKYDDHLTSNDNTVNQSSFTNSRAQSKGSTLGAFLNILCLAIGVGSLQLAYTVKQSGWFGIIFIVFAAGIAFINAMITVKCMYLKPGGGRISNYHEIGFEAFGKVGYYMISSFNVVNIIGSIGIYTILASNNTADLFSQVNIHISPRILMVVSTLIMCIPALLAKTLAETFIVSLIGTATSVVVTIIVIVMACLYPIRDGGIKVGDNVTHTGAISHFGVIPGGFAMALSSVSFAYLGTTIVPHIEGGMRRPEKFRIIFGSALTVIAAIYVVMAATGYWAYGDQTLSPITQNFPKLWPTTVANISMTIHVLFSGPLYLVQMALEIEDGLAISQKSHQAERIWRLSIRAGSALMILAISEAIPFFDDVISLVGALTNPVLIYLAPIACYVKLRGWRNCSKMLLLGLGSLLAFGMAVSGFGLVQTIIDIVESFKSGK</sequence>
<feature type="transmembrane region" description="Helical" evidence="6">
    <location>
        <begin position="334"/>
        <end position="356"/>
    </location>
</feature>
<evidence type="ECO:0000256" key="2">
    <source>
        <dbReference type="ARBA" id="ARBA00008066"/>
    </source>
</evidence>
<dbReference type="OrthoDB" id="40134at2759"/>
<name>A0A2G5BHZ8_COERN</name>
<evidence type="ECO:0000256" key="6">
    <source>
        <dbReference type="SAM" id="Phobius"/>
    </source>
</evidence>
<keyword evidence="3 6" id="KW-0812">Transmembrane</keyword>
<evidence type="ECO:0000256" key="5">
    <source>
        <dbReference type="ARBA" id="ARBA00023136"/>
    </source>
</evidence>
<feature type="transmembrane region" description="Helical" evidence="6">
    <location>
        <begin position="139"/>
        <end position="162"/>
    </location>
</feature>
<feature type="transmembrane region" description="Helical" evidence="6">
    <location>
        <begin position="403"/>
        <end position="422"/>
    </location>
</feature>
<feature type="transmembrane region" description="Helical" evidence="6">
    <location>
        <begin position="65"/>
        <end position="85"/>
    </location>
</feature>
<dbReference type="InterPro" id="IPR013057">
    <property type="entry name" value="AA_transpt_TM"/>
</dbReference>
<feature type="transmembrane region" description="Helical" evidence="6">
    <location>
        <begin position="182"/>
        <end position="198"/>
    </location>
</feature>
<feature type="transmembrane region" description="Helical" evidence="6">
    <location>
        <begin position="205"/>
        <end position="231"/>
    </location>
</feature>
<dbReference type="PANTHER" id="PTHR22950:SF349">
    <property type="entry name" value="AMINO ACID TRANSPORTER TRANSMEMBRANE DOMAIN-CONTAINING PROTEIN"/>
    <property type="match status" value="1"/>
</dbReference>
<protein>
    <recommendedName>
        <fullName evidence="7">Amino acid transporter transmembrane domain-containing protein</fullName>
    </recommendedName>
</protein>
<keyword evidence="5 6" id="KW-0472">Membrane</keyword>
<keyword evidence="4 6" id="KW-1133">Transmembrane helix</keyword>
<reference evidence="8 9" key="1">
    <citation type="journal article" date="2015" name="Genome Biol. Evol.">
        <title>Phylogenomic analyses indicate that early fungi evolved digesting cell walls of algal ancestors of land plants.</title>
        <authorList>
            <person name="Chang Y."/>
            <person name="Wang S."/>
            <person name="Sekimoto S."/>
            <person name="Aerts A.L."/>
            <person name="Choi C."/>
            <person name="Clum A."/>
            <person name="LaButti K.M."/>
            <person name="Lindquist E.A."/>
            <person name="Yee Ngan C."/>
            <person name="Ohm R.A."/>
            <person name="Salamov A.A."/>
            <person name="Grigoriev I.V."/>
            <person name="Spatafora J.W."/>
            <person name="Berbee M.L."/>
        </authorList>
    </citation>
    <scope>NUCLEOTIDE SEQUENCE [LARGE SCALE GENOMIC DNA]</scope>
    <source>
        <strain evidence="8 9">NRRL 1564</strain>
    </source>
</reference>
<evidence type="ECO:0000313" key="8">
    <source>
        <dbReference type="EMBL" id="PIA18644.1"/>
    </source>
</evidence>
<dbReference type="Proteomes" id="UP000242474">
    <property type="component" value="Unassembled WGS sequence"/>
</dbReference>
<gene>
    <name evidence="8" type="ORF">COEREDRAFT_6351</name>
</gene>
<organism evidence="8 9">
    <name type="scientific">Coemansia reversa (strain ATCC 12441 / NRRL 1564)</name>
    <dbReference type="NCBI Taxonomy" id="763665"/>
    <lineage>
        <taxon>Eukaryota</taxon>
        <taxon>Fungi</taxon>
        <taxon>Fungi incertae sedis</taxon>
        <taxon>Zoopagomycota</taxon>
        <taxon>Kickxellomycotina</taxon>
        <taxon>Kickxellomycetes</taxon>
        <taxon>Kickxellales</taxon>
        <taxon>Kickxellaceae</taxon>
        <taxon>Coemansia</taxon>
    </lineage>
</organism>
<dbReference type="Pfam" id="PF01490">
    <property type="entry name" value="Aa_trans"/>
    <property type="match status" value="1"/>
</dbReference>
<dbReference type="GO" id="GO:0005774">
    <property type="term" value="C:vacuolar membrane"/>
    <property type="evidence" value="ECO:0007669"/>
    <property type="project" value="TreeGrafter"/>
</dbReference>
<evidence type="ECO:0000256" key="3">
    <source>
        <dbReference type="ARBA" id="ARBA00022692"/>
    </source>
</evidence>
<keyword evidence="9" id="KW-1185">Reference proteome</keyword>
<comment type="subcellular location">
    <subcellularLocation>
        <location evidence="1">Membrane</location>
        <topology evidence="1">Multi-pass membrane protein</topology>
    </subcellularLocation>
</comment>
<dbReference type="GO" id="GO:0015179">
    <property type="term" value="F:L-amino acid transmembrane transporter activity"/>
    <property type="evidence" value="ECO:0007669"/>
    <property type="project" value="TreeGrafter"/>
</dbReference>
<evidence type="ECO:0000259" key="7">
    <source>
        <dbReference type="Pfam" id="PF01490"/>
    </source>
</evidence>
<dbReference type="STRING" id="763665.A0A2G5BHZ8"/>
<dbReference type="AlphaFoldDB" id="A0A2G5BHZ8"/>
<comment type="similarity">
    <text evidence="2">Belongs to the amino acid/polyamine transporter 2 family.</text>
</comment>
<feature type="domain" description="Amino acid transporter transmembrane" evidence="7">
    <location>
        <begin position="61"/>
        <end position="456"/>
    </location>
</feature>
<feature type="transmembrane region" description="Helical" evidence="6">
    <location>
        <begin position="434"/>
        <end position="458"/>
    </location>
</feature>
<dbReference type="EMBL" id="KZ303489">
    <property type="protein sequence ID" value="PIA18644.1"/>
    <property type="molecule type" value="Genomic_DNA"/>
</dbReference>
<evidence type="ECO:0000256" key="1">
    <source>
        <dbReference type="ARBA" id="ARBA00004141"/>
    </source>
</evidence>
<dbReference type="PANTHER" id="PTHR22950">
    <property type="entry name" value="AMINO ACID TRANSPORTER"/>
    <property type="match status" value="1"/>
</dbReference>
<proteinExistence type="inferred from homology"/>
<evidence type="ECO:0000256" key="4">
    <source>
        <dbReference type="ARBA" id="ARBA00022989"/>
    </source>
</evidence>
<feature type="transmembrane region" description="Helical" evidence="6">
    <location>
        <begin position="377"/>
        <end position="397"/>
    </location>
</feature>
<accession>A0A2G5BHZ8</accession>
<feature type="transmembrane region" description="Helical" evidence="6">
    <location>
        <begin position="290"/>
        <end position="314"/>
    </location>
</feature>
<evidence type="ECO:0000313" key="9">
    <source>
        <dbReference type="Proteomes" id="UP000242474"/>
    </source>
</evidence>
<feature type="transmembrane region" description="Helical" evidence="6">
    <location>
        <begin position="91"/>
        <end position="118"/>
    </location>
</feature>